<name>A0ABP2PF68_9BURK</name>
<feature type="region of interest" description="Disordered" evidence="1">
    <location>
        <begin position="38"/>
        <end position="63"/>
    </location>
</feature>
<organism evidence="2 3">
    <name type="scientific">Paraburkholderia hospita</name>
    <dbReference type="NCBI Taxonomy" id="169430"/>
    <lineage>
        <taxon>Bacteria</taxon>
        <taxon>Pseudomonadati</taxon>
        <taxon>Pseudomonadota</taxon>
        <taxon>Betaproteobacteria</taxon>
        <taxon>Burkholderiales</taxon>
        <taxon>Burkholderiaceae</taxon>
        <taxon>Paraburkholderia</taxon>
    </lineage>
</organism>
<reference evidence="2 3" key="1">
    <citation type="journal article" date="2012" name="J. Bacteriol.">
        <title>Draft Genome Sequence of the Soil Bacterium Burkholderia terrae Strain BS001, Which Interacts with Fungal Surface Structures.</title>
        <authorList>
            <person name="Nazir R."/>
            <person name="Hansen M.A."/>
            <person name="Sorensen S."/>
            <person name="van Elsas J.D."/>
        </authorList>
    </citation>
    <scope>NUCLEOTIDE SEQUENCE [LARGE SCALE GENOMIC DNA]</scope>
    <source>
        <strain evidence="2 3">BS001</strain>
    </source>
</reference>
<feature type="compositionally biased region" description="Polar residues" evidence="1">
    <location>
        <begin position="46"/>
        <end position="63"/>
    </location>
</feature>
<accession>A0ABP2PF68</accession>
<protein>
    <submittedName>
        <fullName evidence="2">Integrase catalytic region</fullName>
    </submittedName>
</protein>
<evidence type="ECO:0000313" key="3">
    <source>
        <dbReference type="Proteomes" id="UP000004980"/>
    </source>
</evidence>
<dbReference type="EMBL" id="AKAU01000197">
    <property type="protein sequence ID" value="EIM96298.1"/>
    <property type="molecule type" value="Genomic_DNA"/>
</dbReference>
<proteinExistence type="predicted"/>
<evidence type="ECO:0000256" key="1">
    <source>
        <dbReference type="SAM" id="MobiDB-lite"/>
    </source>
</evidence>
<gene>
    <name evidence="2" type="ORF">WQE_34781</name>
</gene>
<sequence length="63" mass="7171">MAPAMYSSAQLRILQRRVKVWRSNRARELVTRILGDADAMRAGAATQRQPSSQNKRTVTNTRE</sequence>
<keyword evidence="3" id="KW-1185">Reference proteome</keyword>
<evidence type="ECO:0000313" key="2">
    <source>
        <dbReference type="EMBL" id="EIM96298.1"/>
    </source>
</evidence>
<comment type="caution">
    <text evidence="2">The sequence shown here is derived from an EMBL/GenBank/DDBJ whole genome shotgun (WGS) entry which is preliminary data.</text>
</comment>
<dbReference type="Proteomes" id="UP000004980">
    <property type="component" value="Unassembled WGS sequence"/>
</dbReference>